<protein>
    <submittedName>
        <fullName evidence="3">Uncharacterized protein</fullName>
    </submittedName>
</protein>
<name>A0AAV1ZL70_9ARAC</name>
<keyword evidence="1" id="KW-0175">Coiled coil</keyword>
<sequence length="709" mass="79198">MSANRYYFPNFIEDDTLSILAVQAKELLQQNDKMVKIFEVNNEFLYGHSPRQVLFLMKQNNKSIFSSSPSNELRPNDEKAHQRSSTPVARKSDTSNKPRKYLPLDDAEKKVCHFATMESSTPVRRQTVIVSSKDNAIQIPNINVTVTSDEQVACPIGSKSSHESGNEESPRSAEIAKMTANLTITEKELERPEKVVASMDTCTQECPRSDEISMLSASFTTGEKGLESPEKVDNTHLGKKDSPLSTEIIKMTSSLIVDDKESGSLIQDDQIADSSATNTYSPNTEVNTAKYKPDSMNKEFITHPKGIVTISESTIIGNETPIPLKRSKMSSISTLHFQESTSLDEKVRMADSSSEDTAEIESCLQGDKLNGSPNEASKGITSGERKRKSPSPRKVKNTLFKSIPRVIPLAGKAEIDIEIPCDLEDTASPTTSQSSSTDYRSDLRKDKIKNPIMDELKPETSPKINKPCLHPSENSISPGSVSATKSPGSDDDFTGKFSSDISLVEATATREKSGKLESSSIGIETDPFSLNFKMQKFKALLFIRDQFAKRMFCSLLIFQNNIQFLSSYVNNVKNIVLEIGVSDKEYLTKELKDSINDARSMAVKLEKKLKTWKTDLDLDFNTWQKCIGKIQRLKAQYEPLLTKEGQPAVAFEVVQVYEFEMKSIWIIIDDMIMMGDTRRALFSHIAHDVENLMKIFVQCLILVGILHPR</sequence>
<feature type="compositionally biased region" description="Basic and acidic residues" evidence="2">
    <location>
        <begin position="439"/>
        <end position="460"/>
    </location>
</feature>
<reference evidence="3 4" key="1">
    <citation type="submission" date="2024-04" db="EMBL/GenBank/DDBJ databases">
        <authorList>
            <person name="Rising A."/>
            <person name="Reimegard J."/>
            <person name="Sonavane S."/>
            <person name="Akerstrom W."/>
            <person name="Nylinder S."/>
            <person name="Hedman E."/>
            <person name="Kallberg Y."/>
        </authorList>
    </citation>
    <scope>NUCLEOTIDE SEQUENCE [LARGE SCALE GENOMIC DNA]</scope>
</reference>
<evidence type="ECO:0000313" key="4">
    <source>
        <dbReference type="Proteomes" id="UP001497382"/>
    </source>
</evidence>
<evidence type="ECO:0000256" key="1">
    <source>
        <dbReference type="SAM" id="Coils"/>
    </source>
</evidence>
<dbReference type="Proteomes" id="UP001497382">
    <property type="component" value="Unassembled WGS sequence"/>
</dbReference>
<feature type="region of interest" description="Disordered" evidence="2">
    <location>
        <begin position="340"/>
        <end position="397"/>
    </location>
</feature>
<feature type="coiled-coil region" evidence="1">
    <location>
        <begin position="588"/>
        <end position="615"/>
    </location>
</feature>
<dbReference type="AlphaFoldDB" id="A0AAV1ZL70"/>
<organism evidence="3 4">
    <name type="scientific">Larinioides sclopetarius</name>
    <dbReference type="NCBI Taxonomy" id="280406"/>
    <lineage>
        <taxon>Eukaryota</taxon>
        <taxon>Metazoa</taxon>
        <taxon>Ecdysozoa</taxon>
        <taxon>Arthropoda</taxon>
        <taxon>Chelicerata</taxon>
        <taxon>Arachnida</taxon>
        <taxon>Araneae</taxon>
        <taxon>Araneomorphae</taxon>
        <taxon>Entelegynae</taxon>
        <taxon>Araneoidea</taxon>
        <taxon>Araneidae</taxon>
        <taxon>Larinioides</taxon>
    </lineage>
</organism>
<feature type="region of interest" description="Disordered" evidence="2">
    <location>
        <begin position="65"/>
        <end position="102"/>
    </location>
</feature>
<feature type="region of interest" description="Disordered" evidence="2">
    <location>
        <begin position="424"/>
        <end position="496"/>
    </location>
</feature>
<comment type="caution">
    <text evidence="3">The sequence shown here is derived from an EMBL/GenBank/DDBJ whole genome shotgun (WGS) entry which is preliminary data.</text>
</comment>
<gene>
    <name evidence="3" type="ORF">LARSCL_LOCUS6034</name>
</gene>
<feature type="compositionally biased region" description="Low complexity" evidence="2">
    <location>
        <begin position="426"/>
        <end position="437"/>
    </location>
</feature>
<evidence type="ECO:0000313" key="3">
    <source>
        <dbReference type="EMBL" id="CAL1271819.1"/>
    </source>
</evidence>
<accession>A0AAV1ZL70</accession>
<dbReference type="EMBL" id="CAXIEN010000057">
    <property type="protein sequence ID" value="CAL1271819.1"/>
    <property type="molecule type" value="Genomic_DNA"/>
</dbReference>
<feature type="compositionally biased region" description="Basic residues" evidence="2">
    <location>
        <begin position="385"/>
        <end position="396"/>
    </location>
</feature>
<proteinExistence type="predicted"/>
<keyword evidence="4" id="KW-1185">Reference proteome</keyword>
<evidence type="ECO:0000256" key="2">
    <source>
        <dbReference type="SAM" id="MobiDB-lite"/>
    </source>
</evidence>
<feature type="compositionally biased region" description="Basic and acidic residues" evidence="2">
    <location>
        <begin position="90"/>
        <end position="102"/>
    </location>
</feature>
<feature type="compositionally biased region" description="Polar residues" evidence="2">
    <location>
        <begin position="472"/>
        <end position="487"/>
    </location>
</feature>